<dbReference type="EMBL" id="CXSU01000012">
    <property type="protein sequence ID" value="CTQ51313.1"/>
    <property type="molecule type" value="Genomic_DNA"/>
</dbReference>
<name>A0A0M6YP55_9RHOB</name>
<dbReference type="Proteomes" id="UP000049222">
    <property type="component" value="Unassembled WGS sequence"/>
</dbReference>
<protein>
    <submittedName>
        <fullName evidence="1">Uncharacterized protein</fullName>
    </submittedName>
</protein>
<dbReference type="AlphaFoldDB" id="A0A0M6YP55"/>
<keyword evidence="2" id="KW-1185">Reference proteome</keyword>
<evidence type="ECO:0000313" key="1">
    <source>
        <dbReference type="EMBL" id="CTQ51313.1"/>
    </source>
</evidence>
<gene>
    <name evidence="1" type="ORF">JDO7802_03352</name>
</gene>
<accession>A0A0M6YP55</accession>
<proteinExistence type="predicted"/>
<reference evidence="1 2" key="1">
    <citation type="submission" date="2015-07" db="EMBL/GenBank/DDBJ databases">
        <authorList>
            <person name="Noorani M."/>
        </authorList>
    </citation>
    <scope>NUCLEOTIDE SEQUENCE [LARGE SCALE GENOMIC DNA]</scope>
    <source>
        <strain evidence="1 2">CECT 7802</strain>
    </source>
</reference>
<organism evidence="1 2">
    <name type="scientific">Jannaschia donghaensis</name>
    <dbReference type="NCBI Taxonomy" id="420998"/>
    <lineage>
        <taxon>Bacteria</taxon>
        <taxon>Pseudomonadati</taxon>
        <taxon>Pseudomonadota</taxon>
        <taxon>Alphaproteobacteria</taxon>
        <taxon>Rhodobacterales</taxon>
        <taxon>Roseobacteraceae</taxon>
        <taxon>Jannaschia</taxon>
    </lineage>
</organism>
<sequence>MDVTSHSIGQLREWKTLAEMRAYLGIRGFAIVVSRSFQKLEDKMPILLAEMRDDITGSPFTREFIVGSKKWSYNGDSENPVFSYHFEDHDNLKPMLKVMQNYNAIIETTYNNVDRFELTEDFAEYLLLPV</sequence>
<evidence type="ECO:0000313" key="2">
    <source>
        <dbReference type="Proteomes" id="UP000049222"/>
    </source>
</evidence>